<dbReference type="Pfam" id="PF09084">
    <property type="entry name" value="NMT1"/>
    <property type="match status" value="1"/>
</dbReference>
<dbReference type="SUPFAM" id="SSF53850">
    <property type="entry name" value="Periplasmic binding protein-like II"/>
    <property type="match status" value="1"/>
</dbReference>
<keyword evidence="3" id="KW-1185">Reference proteome</keyword>
<feature type="domain" description="SsuA/THI5-like" evidence="1">
    <location>
        <begin position="81"/>
        <end position="287"/>
    </location>
</feature>
<dbReference type="AlphaFoldDB" id="A0A139XHA6"/>
<dbReference type="PANTHER" id="PTHR31528">
    <property type="entry name" value="4-AMINO-5-HYDROXYMETHYL-2-METHYLPYRIMIDINE PHOSPHATE SYNTHASE THI11-RELATED"/>
    <property type="match status" value="1"/>
</dbReference>
<dbReference type="PANTHER" id="PTHR31528:SF3">
    <property type="entry name" value="THIAMINE BIOSYNTHESIS PROTEIN HI_0357-RELATED"/>
    <property type="match status" value="1"/>
</dbReference>
<dbReference type="Gene3D" id="3.40.190.10">
    <property type="entry name" value="Periplasmic binding protein-like II"/>
    <property type="match status" value="2"/>
</dbReference>
<comment type="caution">
    <text evidence="2">The sequence shown here is derived from an EMBL/GenBank/DDBJ whole genome shotgun (WGS) entry which is preliminary data.</text>
</comment>
<name>A0A139XHA6_9CYAN</name>
<dbReference type="Proteomes" id="UP000076925">
    <property type="component" value="Unassembled WGS sequence"/>
</dbReference>
<dbReference type="GO" id="GO:0009228">
    <property type="term" value="P:thiamine biosynthetic process"/>
    <property type="evidence" value="ECO:0007669"/>
    <property type="project" value="InterPro"/>
</dbReference>
<protein>
    <submittedName>
        <fullName evidence="2">Nitrate ABC transporter substrate-binding protein</fullName>
    </submittedName>
</protein>
<dbReference type="InterPro" id="IPR027939">
    <property type="entry name" value="NMT1/THI5"/>
</dbReference>
<organism evidence="2 3">
    <name type="scientific">Scytonema hofmannii PCC 7110</name>
    <dbReference type="NCBI Taxonomy" id="128403"/>
    <lineage>
        <taxon>Bacteria</taxon>
        <taxon>Bacillati</taxon>
        <taxon>Cyanobacteriota</taxon>
        <taxon>Cyanophyceae</taxon>
        <taxon>Nostocales</taxon>
        <taxon>Scytonemataceae</taxon>
        <taxon>Scytonema</taxon>
    </lineage>
</organism>
<evidence type="ECO:0000313" key="2">
    <source>
        <dbReference type="EMBL" id="KYC44076.1"/>
    </source>
</evidence>
<dbReference type="InterPro" id="IPR015168">
    <property type="entry name" value="SsuA/THI5"/>
</dbReference>
<dbReference type="OrthoDB" id="9815602at2"/>
<evidence type="ECO:0000313" key="3">
    <source>
        <dbReference type="Proteomes" id="UP000076925"/>
    </source>
</evidence>
<accession>A0A139XHA6</accession>
<dbReference type="EMBL" id="ANNX02000012">
    <property type="protein sequence ID" value="KYC44076.1"/>
    <property type="molecule type" value="Genomic_DNA"/>
</dbReference>
<gene>
    <name evidence="2" type="ORF">WA1_02735</name>
</gene>
<sequence>MSQIQDLRNKLYHINRLNRRQFIQYGVLMLGTSVFAACSHNSETPSSVSTSLSANSNPSISPTAKSELDKVTFGTNWFAQAEHGGFYQAVATGIYKDYGLDVTIKMGGPQVNGTQLLMGGAIDFFMGNSADAIKAIEQGIPKISVAAIFQKSPEILMAHPGVGNSSLDQLKGKPIFVSALANTTYWPFLKTKYGFTDEQKRPYNFNIGPFLADKNSAQQGYLTSEPFAVEKEGGFKPVIFLLADFGYTPYDTTIETTKKLVETNPDLVQRFVDASIKGWYSYLDNPAPGNELIKKDNPQMADDQIAYGLQTLKEYGIINSGDAETKGIGVMTDVRWKIIFDTIADPKSSMPDTKYKEAFTLKFVGKGVQAYKS</sequence>
<proteinExistence type="predicted"/>
<dbReference type="STRING" id="128403.WA1_02735"/>
<evidence type="ECO:0000259" key="1">
    <source>
        <dbReference type="Pfam" id="PF09084"/>
    </source>
</evidence>
<dbReference type="RefSeq" id="WP_017741376.1">
    <property type="nucleotide sequence ID" value="NZ_KQ976354.1"/>
</dbReference>
<reference evidence="2 3" key="1">
    <citation type="journal article" date="2013" name="Genome Biol. Evol.">
        <title>Genomes of Stigonematalean cyanobacteria (subsection V) and the evolution of oxygenic photosynthesis from prokaryotes to plastids.</title>
        <authorList>
            <person name="Dagan T."/>
            <person name="Roettger M."/>
            <person name="Stucken K."/>
            <person name="Landan G."/>
            <person name="Koch R."/>
            <person name="Major P."/>
            <person name="Gould S.B."/>
            <person name="Goremykin V.V."/>
            <person name="Rippka R."/>
            <person name="Tandeau de Marsac N."/>
            <person name="Gugger M."/>
            <person name="Lockhart P.J."/>
            <person name="Allen J.F."/>
            <person name="Brune I."/>
            <person name="Maus I."/>
            <person name="Puhler A."/>
            <person name="Martin W.F."/>
        </authorList>
    </citation>
    <scope>NUCLEOTIDE SEQUENCE [LARGE SCALE GENOMIC DNA]</scope>
    <source>
        <strain evidence="2 3">PCC 7110</strain>
    </source>
</reference>